<name>A0A556TLF2_BAGYA</name>
<reference evidence="2 3" key="1">
    <citation type="journal article" date="2019" name="Genome Biol. Evol.">
        <title>Whole-Genome Sequencing of the Giant Devil Catfish, Bagarius yarrelli.</title>
        <authorList>
            <person name="Jiang W."/>
            <person name="Lv Y."/>
            <person name="Cheng L."/>
            <person name="Yang K."/>
            <person name="Chao B."/>
            <person name="Wang X."/>
            <person name="Li Y."/>
            <person name="Pan X."/>
            <person name="You X."/>
            <person name="Zhang Y."/>
            <person name="Yang J."/>
            <person name="Li J."/>
            <person name="Zhang X."/>
            <person name="Liu S."/>
            <person name="Sun C."/>
            <person name="Yang J."/>
            <person name="Shi Q."/>
        </authorList>
    </citation>
    <scope>NUCLEOTIDE SEQUENCE [LARGE SCALE GENOMIC DNA]</scope>
    <source>
        <strain evidence="2">JWS20170419001</strain>
        <tissue evidence="2">Muscle</tissue>
    </source>
</reference>
<dbReference type="Proteomes" id="UP000319801">
    <property type="component" value="Unassembled WGS sequence"/>
</dbReference>
<accession>A0A556TLF2</accession>
<keyword evidence="1" id="KW-0175">Coiled coil</keyword>
<feature type="coiled-coil region" evidence="1">
    <location>
        <begin position="29"/>
        <end position="66"/>
    </location>
</feature>
<evidence type="ECO:0000313" key="3">
    <source>
        <dbReference type="Proteomes" id="UP000319801"/>
    </source>
</evidence>
<dbReference type="AlphaFoldDB" id="A0A556TLF2"/>
<comment type="caution">
    <text evidence="2">The sequence shown here is derived from an EMBL/GenBank/DDBJ whole genome shotgun (WGS) entry which is preliminary data.</text>
</comment>
<gene>
    <name evidence="2" type="ORF">Baya_1559</name>
</gene>
<organism evidence="2 3">
    <name type="scientific">Bagarius yarrelli</name>
    <name type="common">Goonch</name>
    <name type="synonym">Bagrus yarrelli</name>
    <dbReference type="NCBI Taxonomy" id="175774"/>
    <lineage>
        <taxon>Eukaryota</taxon>
        <taxon>Metazoa</taxon>
        <taxon>Chordata</taxon>
        <taxon>Craniata</taxon>
        <taxon>Vertebrata</taxon>
        <taxon>Euteleostomi</taxon>
        <taxon>Actinopterygii</taxon>
        <taxon>Neopterygii</taxon>
        <taxon>Teleostei</taxon>
        <taxon>Ostariophysi</taxon>
        <taxon>Siluriformes</taxon>
        <taxon>Sisoridae</taxon>
        <taxon>Sisorinae</taxon>
        <taxon>Bagarius</taxon>
    </lineage>
</organism>
<proteinExistence type="predicted"/>
<evidence type="ECO:0000256" key="1">
    <source>
        <dbReference type="SAM" id="Coils"/>
    </source>
</evidence>
<protein>
    <submittedName>
        <fullName evidence="2">Uncharacterized protein</fullName>
    </submittedName>
</protein>
<dbReference type="EMBL" id="VCAZ01000005">
    <property type="protein sequence ID" value="TSK20011.1"/>
    <property type="molecule type" value="Genomic_DNA"/>
</dbReference>
<sequence>MSYLEDKFRQNEAELAHWEYFESEYHSEVQKEQSMLKQLRELNVALDEQSRRIHETETQSERLARDIHLQENRKNGMRHTQNNVEQSLGQIRTQLNTVQHQGSELSSSVGETEKALKMADELLQSCIQERCPGDKDGITSLWS</sequence>
<keyword evidence="3" id="KW-1185">Reference proteome</keyword>
<evidence type="ECO:0000313" key="2">
    <source>
        <dbReference type="EMBL" id="TSK20011.1"/>
    </source>
</evidence>
<dbReference type="OrthoDB" id="10051571at2759"/>